<dbReference type="Gene3D" id="3.40.30.10">
    <property type="entry name" value="Glutaredoxin"/>
    <property type="match status" value="1"/>
</dbReference>
<sequence length="183" mass="21248">MKTLQIFYLLIFFTLTSNAQNRKEIPEALIHNYKIKPGDKPNLNINKWILNIPNDKTLKNKFILLTYWDGGNVSQAALNHLEKVYNNFKDRSDFLLLAYSNKDSLSVLNEFKKANINTKAIVACNTKRVDKLWSNGVDSIYTPMALLIDDEGYIIWVTIPTTITEEDIKKFLDKKLELGTFWR</sequence>
<evidence type="ECO:0000313" key="2">
    <source>
        <dbReference type="EMBL" id="KGO92612.1"/>
    </source>
</evidence>
<accession>V6S744</accession>
<dbReference type="SUPFAM" id="SSF52833">
    <property type="entry name" value="Thioredoxin-like"/>
    <property type="match status" value="1"/>
</dbReference>
<dbReference type="RefSeq" id="WP_023574966.1">
    <property type="nucleotide sequence ID" value="NZ_AVCS01000030.1"/>
</dbReference>
<reference evidence="3" key="1">
    <citation type="submission" date="2013-09" db="EMBL/GenBank/DDBJ databases">
        <authorList>
            <person name="Zeng Z."/>
            <person name="Chen C."/>
        </authorList>
    </citation>
    <scope>NUCLEOTIDE SEQUENCE [LARGE SCALE GENOMIC DNA]</scope>
    <source>
        <strain evidence="3">DK69</strain>
    </source>
</reference>
<dbReference type="OrthoDB" id="1069091at2"/>
<reference evidence="2 3" key="2">
    <citation type="journal article" date="2015" name="Stand. Genomic Sci.">
        <title>High quality draft genomic sequence of Flavobacterium enshiense DK69(T) and comparison among Flavobacterium genomes.</title>
        <authorList>
            <person name="Zeng Z."/>
            <person name="Chen C."/>
            <person name="Du H."/>
            <person name="Wang G."/>
            <person name="Li M."/>
        </authorList>
    </citation>
    <scope>NUCLEOTIDE SEQUENCE [LARGE SCALE GENOMIC DNA]</scope>
    <source>
        <strain evidence="2 3">DK69</strain>
    </source>
</reference>
<dbReference type="STRING" id="1107311.Q767_15565"/>
<dbReference type="InterPro" id="IPR036249">
    <property type="entry name" value="Thioredoxin-like_sf"/>
</dbReference>
<feature type="signal peptide" evidence="1">
    <location>
        <begin position="1"/>
        <end position="19"/>
    </location>
</feature>
<dbReference type="Proteomes" id="UP000030149">
    <property type="component" value="Unassembled WGS sequence"/>
</dbReference>
<keyword evidence="1" id="KW-0732">Signal</keyword>
<protein>
    <recommendedName>
        <fullName evidence="4">Thioredoxin domain-containing protein</fullName>
    </recommendedName>
</protein>
<evidence type="ECO:0000313" key="3">
    <source>
        <dbReference type="Proteomes" id="UP000030149"/>
    </source>
</evidence>
<keyword evidence="3" id="KW-1185">Reference proteome</keyword>
<dbReference type="PATRIC" id="fig|1107311.3.peg.2979"/>
<dbReference type="EMBL" id="JRLZ01000025">
    <property type="protein sequence ID" value="KGO92612.1"/>
    <property type="molecule type" value="Genomic_DNA"/>
</dbReference>
<proteinExistence type="predicted"/>
<comment type="caution">
    <text evidence="2">The sequence shown here is derived from an EMBL/GenBank/DDBJ whole genome shotgun (WGS) entry which is preliminary data.</text>
</comment>
<evidence type="ECO:0008006" key="4">
    <source>
        <dbReference type="Google" id="ProtNLM"/>
    </source>
</evidence>
<evidence type="ECO:0000256" key="1">
    <source>
        <dbReference type="SAM" id="SignalP"/>
    </source>
</evidence>
<organism evidence="2 3">
    <name type="scientific">Flavobacterium enshiense DK69</name>
    <dbReference type="NCBI Taxonomy" id="1107311"/>
    <lineage>
        <taxon>Bacteria</taxon>
        <taxon>Pseudomonadati</taxon>
        <taxon>Bacteroidota</taxon>
        <taxon>Flavobacteriia</taxon>
        <taxon>Flavobacteriales</taxon>
        <taxon>Flavobacteriaceae</taxon>
        <taxon>Flavobacterium</taxon>
    </lineage>
</organism>
<gene>
    <name evidence="2" type="ORF">Q767_15565</name>
</gene>
<name>V6S744_9FLAO</name>
<feature type="chain" id="PRO_5004750239" description="Thioredoxin domain-containing protein" evidence="1">
    <location>
        <begin position="20"/>
        <end position="183"/>
    </location>
</feature>
<dbReference type="AlphaFoldDB" id="V6S744"/>